<dbReference type="EMBL" id="JARKIB010000043">
    <property type="protein sequence ID" value="KAJ7757946.1"/>
    <property type="molecule type" value="Genomic_DNA"/>
</dbReference>
<evidence type="ECO:0000313" key="3">
    <source>
        <dbReference type="Proteomes" id="UP001215598"/>
    </source>
</evidence>
<gene>
    <name evidence="2" type="ORF">B0H16DRAFT_1457513</name>
</gene>
<organism evidence="2 3">
    <name type="scientific">Mycena metata</name>
    <dbReference type="NCBI Taxonomy" id="1033252"/>
    <lineage>
        <taxon>Eukaryota</taxon>
        <taxon>Fungi</taxon>
        <taxon>Dikarya</taxon>
        <taxon>Basidiomycota</taxon>
        <taxon>Agaricomycotina</taxon>
        <taxon>Agaricomycetes</taxon>
        <taxon>Agaricomycetidae</taxon>
        <taxon>Agaricales</taxon>
        <taxon>Marasmiineae</taxon>
        <taxon>Mycenaceae</taxon>
        <taxon>Mycena</taxon>
    </lineage>
</organism>
<proteinExistence type="predicted"/>
<name>A0AAD7NF16_9AGAR</name>
<dbReference type="AlphaFoldDB" id="A0AAD7NF16"/>
<sequence>MRAAEIARLGSDKIGNLGRGSARTMEIAILPYPPRGSCLLYRIRTVPGPVRKFTAPRHRGLCNEINLNTPVSTARCSVEFRGAYCFSLFFGPSEVAAILPIRWSILNPVPPSLGDCKRGGSQDYYKRDHLLRHSRPYTRPFTCPSSFNSTLKLKRHAPRGGPRIGLKTNNDRTSGELGPTTTLATTYYADVLQLSTLCGIESRQSEGEPYL</sequence>
<dbReference type="Proteomes" id="UP001215598">
    <property type="component" value="Unassembled WGS sequence"/>
</dbReference>
<reference evidence="2" key="1">
    <citation type="submission" date="2023-03" db="EMBL/GenBank/DDBJ databases">
        <title>Massive genome expansion in bonnet fungi (Mycena s.s.) driven by repeated elements and novel gene families across ecological guilds.</title>
        <authorList>
            <consortium name="Lawrence Berkeley National Laboratory"/>
            <person name="Harder C.B."/>
            <person name="Miyauchi S."/>
            <person name="Viragh M."/>
            <person name="Kuo A."/>
            <person name="Thoen E."/>
            <person name="Andreopoulos B."/>
            <person name="Lu D."/>
            <person name="Skrede I."/>
            <person name="Drula E."/>
            <person name="Henrissat B."/>
            <person name="Morin E."/>
            <person name="Kohler A."/>
            <person name="Barry K."/>
            <person name="LaButti K."/>
            <person name="Morin E."/>
            <person name="Salamov A."/>
            <person name="Lipzen A."/>
            <person name="Mereny Z."/>
            <person name="Hegedus B."/>
            <person name="Baldrian P."/>
            <person name="Stursova M."/>
            <person name="Weitz H."/>
            <person name="Taylor A."/>
            <person name="Grigoriev I.V."/>
            <person name="Nagy L.G."/>
            <person name="Martin F."/>
            <person name="Kauserud H."/>
        </authorList>
    </citation>
    <scope>NUCLEOTIDE SEQUENCE</scope>
    <source>
        <strain evidence="2">CBHHK182m</strain>
    </source>
</reference>
<evidence type="ECO:0000313" key="2">
    <source>
        <dbReference type="EMBL" id="KAJ7757946.1"/>
    </source>
</evidence>
<protein>
    <submittedName>
        <fullName evidence="2">Uncharacterized protein</fullName>
    </submittedName>
</protein>
<comment type="caution">
    <text evidence="2">The sequence shown here is derived from an EMBL/GenBank/DDBJ whole genome shotgun (WGS) entry which is preliminary data.</text>
</comment>
<accession>A0AAD7NF16</accession>
<feature type="region of interest" description="Disordered" evidence="1">
    <location>
        <begin position="154"/>
        <end position="177"/>
    </location>
</feature>
<keyword evidence="3" id="KW-1185">Reference proteome</keyword>
<evidence type="ECO:0000256" key="1">
    <source>
        <dbReference type="SAM" id="MobiDB-lite"/>
    </source>
</evidence>